<dbReference type="Proteomes" id="UP001108025">
    <property type="component" value="Unassembled WGS sequence"/>
</dbReference>
<accession>A0A9Q3YZV2</accession>
<gene>
    <name evidence="1" type="ORF">LO744_20160</name>
</gene>
<name>A0A9Q3YZV2_9FLAO</name>
<dbReference type="AlphaFoldDB" id="A0A9Q3YZV2"/>
<evidence type="ECO:0000313" key="1">
    <source>
        <dbReference type="EMBL" id="MCD1119160.1"/>
    </source>
</evidence>
<dbReference type="EMBL" id="JAJNAY010000003">
    <property type="protein sequence ID" value="MCD1119160.1"/>
    <property type="molecule type" value="Genomic_DNA"/>
</dbReference>
<comment type="caution">
    <text evidence="1">The sequence shown here is derived from an EMBL/GenBank/DDBJ whole genome shotgun (WGS) entry which is preliminary data.</text>
</comment>
<dbReference type="RefSeq" id="WP_230672627.1">
    <property type="nucleotide sequence ID" value="NZ_JAJNAY010000003.1"/>
</dbReference>
<dbReference type="Gene3D" id="3.40.1360.10">
    <property type="match status" value="1"/>
</dbReference>
<proteinExistence type="predicted"/>
<reference evidence="1" key="1">
    <citation type="submission" date="2021-11" db="EMBL/GenBank/DDBJ databases">
        <title>Description of novel Chryseobacterium species.</title>
        <authorList>
            <person name="Saticioglu I.B."/>
            <person name="Ay H."/>
            <person name="Altun S."/>
            <person name="Duman M."/>
        </authorList>
    </citation>
    <scope>NUCLEOTIDE SEQUENCE</scope>
    <source>
        <strain evidence="1">C-17</strain>
    </source>
</reference>
<evidence type="ECO:0000313" key="2">
    <source>
        <dbReference type="Proteomes" id="UP001108025"/>
    </source>
</evidence>
<dbReference type="Pfam" id="PF13155">
    <property type="entry name" value="Toprim_2"/>
    <property type="match status" value="1"/>
</dbReference>
<protein>
    <submittedName>
        <fullName evidence="1">Toprim domain-containing protein</fullName>
    </submittedName>
</protein>
<keyword evidence="2" id="KW-1185">Reference proteome</keyword>
<organism evidence="1 2">
    <name type="scientific">Chryseobacterium turcicum</name>
    <dbReference type="NCBI Taxonomy" id="2898076"/>
    <lineage>
        <taxon>Bacteria</taxon>
        <taxon>Pseudomonadati</taxon>
        <taxon>Bacteroidota</taxon>
        <taxon>Flavobacteriia</taxon>
        <taxon>Flavobacteriales</taxon>
        <taxon>Weeksellaceae</taxon>
        <taxon>Chryseobacterium group</taxon>
        <taxon>Chryseobacterium</taxon>
    </lineage>
</organism>
<sequence>MSYTLDWERVKREVDIEQYFLFKMGSLYSFDKCKKAYVLHQNGNHGDIIRFFHHERSGVKMYYSIMNQDSGDIIQFIKKRILNNTSALPGEINQELRLFLGLGNDDSRIKVSKTYFAQVSEEVEPTHYQINGDIIQKISLHWEYLEQYRKFNRDTILSGVFQNTLFTYRKDNTTSLSYFVKDISGDVVGIHRVFTGKGDYFNKKWFDVNSKNSIGFTFSEKPEVTETLSVFESVFDAMSYAEIFNPANTQYCSSNGELSFSKAQNIKEYFTSNSFDKLVLGNDNDISGVYFNLNIVSAFIKEIQQVRKTTETIILDIVSVEHKNFNILKQFFRRLEYIPTNFRDKDLEMTYYTETLSQNSAKFIFIIGNTKDSIQFFVGLLLKIWRLDEFVRIHQPFNKDFNEDLIQQKSLSNE</sequence>